<proteinExistence type="predicted"/>
<evidence type="ECO:0000256" key="2">
    <source>
        <dbReference type="SAM" id="SignalP"/>
    </source>
</evidence>
<dbReference type="Proteomes" id="UP000006911">
    <property type="component" value="Unassembled WGS sequence"/>
</dbReference>
<accession>D5GPD7</accession>
<reference evidence="3 4" key="1">
    <citation type="journal article" date="2010" name="Nature">
        <title>Perigord black truffle genome uncovers evolutionary origins and mechanisms of symbiosis.</title>
        <authorList>
            <person name="Martin F."/>
            <person name="Kohler A."/>
            <person name="Murat C."/>
            <person name="Balestrini R."/>
            <person name="Coutinho P.M."/>
            <person name="Jaillon O."/>
            <person name="Montanini B."/>
            <person name="Morin E."/>
            <person name="Noel B."/>
            <person name="Percudani R."/>
            <person name="Porcel B."/>
            <person name="Rubini A."/>
            <person name="Amicucci A."/>
            <person name="Amselem J."/>
            <person name="Anthouard V."/>
            <person name="Arcioni S."/>
            <person name="Artiguenave F."/>
            <person name="Aury J.M."/>
            <person name="Ballario P."/>
            <person name="Bolchi A."/>
            <person name="Brenna A."/>
            <person name="Brun A."/>
            <person name="Buee M."/>
            <person name="Cantarel B."/>
            <person name="Chevalier G."/>
            <person name="Couloux A."/>
            <person name="Da Silva C."/>
            <person name="Denoeud F."/>
            <person name="Duplessis S."/>
            <person name="Ghignone S."/>
            <person name="Hilselberger B."/>
            <person name="Iotti M."/>
            <person name="Marcais B."/>
            <person name="Mello A."/>
            <person name="Miranda M."/>
            <person name="Pacioni G."/>
            <person name="Quesneville H."/>
            <person name="Riccioni C."/>
            <person name="Ruotolo R."/>
            <person name="Splivallo R."/>
            <person name="Stocchi V."/>
            <person name="Tisserant E."/>
            <person name="Viscomi A.R."/>
            <person name="Zambonelli A."/>
            <person name="Zampieri E."/>
            <person name="Henrissat B."/>
            <person name="Lebrun M.H."/>
            <person name="Paolocci F."/>
            <person name="Bonfante P."/>
            <person name="Ottonello S."/>
            <person name="Wincker P."/>
        </authorList>
    </citation>
    <scope>NUCLEOTIDE SEQUENCE [LARGE SCALE GENOMIC DNA]</scope>
    <source>
        <strain evidence="3 4">Mel28</strain>
    </source>
</reference>
<protein>
    <submittedName>
        <fullName evidence="3">(Perigord truffle) hypothetical protein</fullName>
    </submittedName>
</protein>
<evidence type="ECO:0000313" key="3">
    <source>
        <dbReference type="EMBL" id="CAZ86299.1"/>
    </source>
</evidence>
<dbReference type="GeneID" id="9186539"/>
<dbReference type="InParanoid" id="D5GPD7"/>
<gene>
    <name evidence="3" type="ORF">GSTUM_00011685001</name>
</gene>
<keyword evidence="2" id="KW-0732">Signal</keyword>
<evidence type="ECO:0000256" key="1">
    <source>
        <dbReference type="SAM" id="MobiDB-lite"/>
    </source>
</evidence>
<dbReference type="KEGG" id="tml:GSTUM_00011685001"/>
<dbReference type="AlphaFoldDB" id="D5GPD7"/>
<feature type="chain" id="PRO_5003072865" evidence="2">
    <location>
        <begin position="20"/>
        <end position="111"/>
    </location>
</feature>
<evidence type="ECO:0000313" key="4">
    <source>
        <dbReference type="Proteomes" id="UP000006911"/>
    </source>
</evidence>
<feature type="compositionally biased region" description="Basic and acidic residues" evidence="1">
    <location>
        <begin position="101"/>
        <end position="111"/>
    </location>
</feature>
<keyword evidence="4" id="KW-1185">Reference proteome</keyword>
<feature type="region of interest" description="Disordered" evidence="1">
    <location>
        <begin position="88"/>
        <end position="111"/>
    </location>
</feature>
<dbReference type="HOGENOM" id="CLU_2160252_0_0_1"/>
<sequence length="111" mass="12008">MTLLLLGYLLIEVSAPICGERRPLHFVARKAREWVSLCVVGMGGKMWMLGADRAGLCWWGRRSRGGGILGALESGIDGSVNLSLLEGSPLNRGRHGTKTQDLGKEGRGTFK</sequence>
<organism evidence="3 4">
    <name type="scientific">Tuber melanosporum (strain Mel28)</name>
    <name type="common">Perigord black truffle</name>
    <dbReference type="NCBI Taxonomy" id="656061"/>
    <lineage>
        <taxon>Eukaryota</taxon>
        <taxon>Fungi</taxon>
        <taxon>Dikarya</taxon>
        <taxon>Ascomycota</taxon>
        <taxon>Pezizomycotina</taxon>
        <taxon>Pezizomycetes</taxon>
        <taxon>Pezizales</taxon>
        <taxon>Tuberaceae</taxon>
        <taxon>Tuber</taxon>
    </lineage>
</organism>
<feature type="signal peptide" evidence="2">
    <location>
        <begin position="1"/>
        <end position="19"/>
    </location>
</feature>
<dbReference type="RefSeq" id="XP_002842108.1">
    <property type="nucleotide sequence ID" value="XM_002842062.1"/>
</dbReference>
<name>D5GPD7_TUBMM</name>
<dbReference type="EMBL" id="FN430373">
    <property type="protein sequence ID" value="CAZ86299.1"/>
    <property type="molecule type" value="Genomic_DNA"/>
</dbReference>